<keyword evidence="2" id="KW-1185">Reference proteome</keyword>
<dbReference type="AlphaFoldDB" id="A0A6J2UAJ0"/>
<dbReference type="Proteomes" id="UP000504634">
    <property type="component" value="Unplaced"/>
</dbReference>
<gene>
    <name evidence="3" type="primary">LOC115631800</name>
</gene>
<evidence type="ECO:0000313" key="3">
    <source>
        <dbReference type="RefSeq" id="XP_030384498.1"/>
    </source>
</evidence>
<evidence type="ECO:0000313" key="2">
    <source>
        <dbReference type="Proteomes" id="UP000504634"/>
    </source>
</evidence>
<feature type="compositionally biased region" description="Low complexity" evidence="1">
    <location>
        <begin position="383"/>
        <end position="398"/>
    </location>
</feature>
<dbReference type="RefSeq" id="XP_030384498.1">
    <property type="nucleotide sequence ID" value="XM_030528638.1"/>
</dbReference>
<accession>A0A6J2UAJ0</accession>
<organism evidence="2 3">
    <name type="scientific">Drosophila lebanonensis</name>
    <name type="common">Fruit fly</name>
    <name type="synonym">Scaptodrosophila lebanonensis</name>
    <dbReference type="NCBI Taxonomy" id="7225"/>
    <lineage>
        <taxon>Eukaryota</taxon>
        <taxon>Metazoa</taxon>
        <taxon>Ecdysozoa</taxon>
        <taxon>Arthropoda</taxon>
        <taxon>Hexapoda</taxon>
        <taxon>Insecta</taxon>
        <taxon>Pterygota</taxon>
        <taxon>Neoptera</taxon>
        <taxon>Endopterygota</taxon>
        <taxon>Diptera</taxon>
        <taxon>Brachycera</taxon>
        <taxon>Muscomorpha</taxon>
        <taxon>Ephydroidea</taxon>
        <taxon>Drosophilidae</taxon>
        <taxon>Scaptodrosophila</taxon>
    </lineage>
</organism>
<sequence>MWCNNGIHPELSEPPNIDAAESQLNHVIGDESGDGPPPQCVQRKTSGLLACVTPRLLSANSFGGPARRSIAQRRPGLSRATEDIWHSSPNVQLNEIPSTSSAAFPTPLPYNEQLNPGRNVLADSTMCSQLAQANGIPSVAAEIHRAFNNAQQLLAELENRQLPFYSGGLSSQSNTGHGLSLSRVNLVSRLEHQMHSILLDTTHILSDAATSRRLHPIGQSTMSLSQNYSSFYLPLYLRDLGSSTVQNVSSMGYSPSHNPNSRNLAHYGYDPARPPNPISNDFNSDWTSDYVNHRLVPPSPTEESNYYPAGGGISNYPSEAPILGSHYYERPEELSMETVPSTGPNGPQQNPPPIEEAEQPPLPFQYYWNNVAPGANLENVSQNDNIGNIDNNNNFVTQ</sequence>
<feature type="region of interest" description="Disordered" evidence="1">
    <location>
        <begin position="379"/>
        <end position="398"/>
    </location>
</feature>
<evidence type="ECO:0000256" key="1">
    <source>
        <dbReference type="SAM" id="MobiDB-lite"/>
    </source>
</evidence>
<proteinExistence type="predicted"/>
<reference evidence="3" key="1">
    <citation type="submission" date="2025-08" db="UniProtKB">
        <authorList>
            <consortium name="RefSeq"/>
        </authorList>
    </citation>
    <scope>IDENTIFICATION</scope>
    <source>
        <strain evidence="3">11010-0011.00</strain>
        <tissue evidence="3">Whole body</tissue>
    </source>
</reference>
<name>A0A6J2UAJ0_DROLE</name>
<dbReference type="GeneID" id="115631800"/>
<feature type="region of interest" description="Disordered" evidence="1">
    <location>
        <begin position="334"/>
        <end position="363"/>
    </location>
</feature>
<protein>
    <submittedName>
        <fullName evidence="3">Uncharacterized protein LOC115631800 isoform X1</fullName>
    </submittedName>
</protein>